<dbReference type="WBParaSite" id="SSLN_0001814201-mRNA-1">
    <property type="protein sequence ID" value="SSLN_0001814201-mRNA-1"/>
    <property type="gene ID" value="SSLN_0001814201"/>
</dbReference>
<evidence type="ECO:0000313" key="8">
    <source>
        <dbReference type="WBParaSite" id="SSLN_0001814201-mRNA-1"/>
    </source>
</evidence>
<feature type="domain" description="Alpha-type protein kinase" evidence="7">
    <location>
        <begin position="31"/>
        <end position="288"/>
    </location>
</feature>
<feature type="region of interest" description="Disordered" evidence="6">
    <location>
        <begin position="299"/>
        <end position="341"/>
    </location>
</feature>
<dbReference type="GO" id="GO:0004686">
    <property type="term" value="F:elongation factor-2 kinase activity"/>
    <property type="evidence" value="ECO:0007669"/>
    <property type="project" value="TreeGrafter"/>
</dbReference>
<dbReference type="InterPro" id="IPR011009">
    <property type="entry name" value="Kinase-like_dom_sf"/>
</dbReference>
<evidence type="ECO:0000256" key="1">
    <source>
        <dbReference type="ARBA" id="ARBA00022527"/>
    </source>
</evidence>
<evidence type="ECO:0000256" key="6">
    <source>
        <dbReference type="SAM" id="MobiDB-lite"/>
    </source>
</evidence>
<dbReference type="Gene3D" id="3.20.200.10">
    <property type="entry name" value="MHCK/EF2 kinase"/>
    <property type="match status" value="1"/>
</dbReference>
<dbReference type="GO" id="GO:0031037">
    <property type="term" value="P:myosin II filament disassembly"/>
    <property type="evidence" value="ECO:0007669"/>
    <property type="project" value="TreeGrafter"/>
</dbReference>
<dbReference type="PROSITE" id="PS51158">
    <property type="entry name" value="ALPHA_KINASE"/>
    <property type="match status" value="1"/>
</dbReference>
<feature type="compositionally biased region" description="Polar residues" evidence="6">
    <location>
        <begin position="328"/>
        <end position="338"/>
    </location>
</feature>
<dbReference type="GO" id="GO:1903013">
    <property type="term" value="P:response to differentiation-inducing factor 1"/>
    <property type="evidence" value="ECO:0007669"/>
    <property type="project" value="TreeGrafter"/>
</dbReference>
<evidence type="ECO:0000256" key="3">
    <source>
        <dbReference type="ARBA" id="ARBA00022741"/>
    </source>
</evidence>
<keyword evidence="1" id="KW-0723">Serine/threonine-protein kinase</keyword>
<organism evidence="8">
    <name type="scientific">Schistocephalus solidus</name>
    <name type="common">Tapeworm</name>
    <dbReference type="NCBI Taxonomy" id="70667"/>
    <lineage>
        <taxon>Eukaryota</taxon>
        <taxon>Metazoa</taxon>
        <taxon>Spiralia</taxon>
        <taxon>Lophotrochozoa</taxon>
        <taxon>Platyhelminthes</taxon>
        <taxon>Cestoda</taxon>
        <taxon>Eucestoda</taxon>
        <taxon>Diphyllobothriidea</taxon>
        <taxon>Diphyllobothriidae</taxon>
        <taxon>Schistocephalus</taxon>
    </lineage>
</organism>
<proteinExistence type="predicted"/>
<reference evidence="8" key="1">
    <citation type="submission" date="2016-06" db="UniProtKB">
        <authorList>
            <consortium name="WormBaseParasite"/>
        </authorList>
    </citation>
    <scope>IDENTIFICATION</scope>
</reference>
<dbReference type="SUPFAM" id="SSF56112">
    <property type="entry name" value="Protein kinase-like (PK-like)"/>
    <property type="match status" value="1"/>
</dbReference>
<dbReference type="AlphaFoldDB" id="A0A183TLY0"/>
<evidence type="ECO:0000256" key="5">
    <source>
        <dbReference type="ARBA" id="ARBA00022840"/>
    </source>
</evidence>
<dbReference type="PANTHER" id="PTHR45992:SF2">
    <property type="entry name" value="EUKARYOTIC ELONGATION FACTOR 2 KINASE"/>
    <property type="match status" value="1"/>
</dbReference>
<evidence type="ECO:0000256" key="4">
    <source>
        <dbReference type="ARBA" id="ARBA00022777"/>
    </source>
</evidence>
<keyword evidence="3" id="KW-0547">Nucleotide-binding</keyword>
<feature type="compositionally biased region" description="Acidic residues" evidence="6">
    <location>
        <begin position="304"/>
        <end position="322"/>
    </location>
</feature>
<dbReference type="Pfam" id="PF02816">
    <property type="entry name" value="Alpha_kinase"/>
    <property type="match status" value="2"/>
</dbReference>
<dbReference type="InterPro" id="IPR004166">
    <property type="entry name" value="a-kinase_dom"/>
</dbReference>
<keyword evidence="2" id="KW-0808">Transferase</keyword>
<sequence>LHKIRSRDVVFDPWRDFDLEGTPTLPALRHRYSAIKKKWIKDDILVKIEQSPFDRGAMRECFRLKKAPSNGDWDAASNYVAKRYISDVSSSVYLDDVRLQMEAKLWAEAFNRQNPPKKVDVFQMAVIEILDETRIVPKHLSETCRSEPVTTTNASVLNKPEPRFYHIERYMDGDYRKYNSNVGFVDEKLRNTPQVMTFSTRFNLLSLLSGWNSWQSYYRRVHFTFERSGHRLLVVDIQGVGDLYTDPQIHTADGIGYNDGNLGLRGMALFFHTHRCNPLCAWLGLTPFDLSTNEVALLPGNPEGQDDYSADEADAGEEDDDFVERSETSNVELASGSLSPLELQPPYQQNKSFGIFGVQPRRRSSSISGIPTAGNMQNFKWNRRVFGPTVVRDCEYTREPRMRTLSCSSKPFVSGSVSPSDCAAVASFGGGTVQSTGAAHIGRQRQVSEDSGVGFPWAGAPCPPSRRLSSTLSDGPIDNSICGSPLAGFTDVFQDYSWQIETQITSDIGGSGGCGDGTSTFCGFQSQYKYPQQPYRRTRTISDSSDVDDLEVAVRMTANSLHQIMHENQKPSSAAHPSNLDQELGQSVLGQIHHELARLHEAGRFLKRPGGWLPSGLGGIHLEGSEVSGSITERSTSPAGSEVRIDWESVLFHERQAAQLGCLEALIIMAHYYLGLPTQLLSECPIKAREEDIGLGVDYLYRCSEGGDRRCMILLARYLDASVIFSGDTKVDPFDRVALKSALNLASTPVEDFLVLFGSSSFPISVATGSSKPWAEAVSWYRRAIENAGLTLPGSPATVDEGCDAEGRYDAAEDLWPVHRLLARMAEMYVVDGHGLPANYTLAGELHSLPFTGFG</sequence>
<dbReference type="Gene3D" id="3.30.200.20">
    <property type="entry name" value="Phosphorylase Kinase, domain 1"/>
    <property type="match status" value="2"/>
</dbReference>
<evidence type="ECO:0000259" key="7">
    <source>
        <dbReference type="PROSITE" id="PS51158"/>
    </source>
</evidence>
<dbReference type="SMART" id="SM00811">
    <property type="entry name" value="Alpha_kinase"/>
    <property type="match status" value="1"/>
</dbReference>
<dbReference type="PANTHER" id="PTHR45992">
    <property type="entry name" value="EUKARYOTIC ELONGATION FACTOR 2 KINASE-RELATED"/>
    <property type="match status" value="1"/>
</dbReference>
<dbReference type="InterPro" id="IPR051852">
    <property type="entry name" value="Alpha-type_PK"/>
</dbReference>
<evidence type="ECO:0000256" key="2">
    <source>
        <dbReference type="ARBA" id="ARBA00022679"/>
    </source>
</evidence>
<dbReference type="GO" id="GO:0005524">
    <property type="term" value="F:ATP binding"/>
    <property type="evidence" value="ECO:0007669"/>
    <property type="project" value="UniProtKB-KW"/>
</dbReference>
<keyword evidence="5" id="KW-0067">ATP-binding</keyword>
<name>A0A183TLY0_SCHSO</name>
<keyword evidence="4" id="KW-0418">Kinase</keyword>
<protein>
    <submittedName>
        <fullName evidence="8">Alpha-type protein kinase domain-containing protein</fullName>
    </submittedName>
</protein>
<accession>A0A183TLY0</accession>